<dbReference type="PANTHER" id="PTHR15140">
    <property type="entry name" value="TUBULIN-SPECIFIC CHAPERONE E"/>
    <property type="match status" value="1"/>
</dbReference>
<dbReference type="Proteomes" id="UP001180020">
    <property type="component" value="Unassembled WGS sequence"/>
</dbReference>
<keyword evidence="1" id="KW-0677">Repeat</keyword>
<evidence type="ECO:0000313" key="4">
    <source>
        <dbReference type="Proteomes" id="UP001180020"/>
    </source>
</evidence>
<feature type="domain" description="Disease resistance R13L4/SHOC-2-like LRR" evidence="2">
    <location>
        <begin position="19"/>
        <end position="223"/>
    </location>
</feature>
<dbReference type="PANTHER" id="PTHR15140:SF37">
    <property type="entry name" value="UBIQUITIN-LIKE DOMAIN-CONTAINING PROTEIN"/>
    <property type="match status" value="1"/>
</dbReference>
<dbReference type="Pfam" id="PF23598">
    <property type="entry name" value="LRR_14"/>
    <property type="match status" value="1"/>
</dbReference>
<proteinExistence type="predicted"/>
<accession>A0AAV9CUA0</accession>
<dbReference type="InterPro" id="IPR032675">
    <property type="entry name" value="LRR_dom_sf"/>
</dbReference>
<reference evidence="3" key="1">
    <citation type="journal article" date="2023" name="Nat. Commun.">
        <title>Diploid and tetraploid genomes of Acorus and the evolution of monocots.</title>
        <authorList>
            <person name="Ma L."/>
            <person name="Liu K.W."/>
            <person name="Li Z."/>
            <person name="Hsiao Y.Y."/>
            <person name="Qi Y."/>
            <person name="Fu T."/>
            <person name="Tang G.D."/>
            <person name="Zhang D."/>
            <person name="Sun W.H."/>
            <person name="Liu D.K."/>
            <person name="Li Y."/>
            <person name="Chen G.Z."/>
            <person name="Liu X.D."/>
            <person name="Liao X.Y."/>
            <person name="Jiang Y.T."/>
            <person name="Yu X."/>
            <person name="Hao Y."/>
            <person name="Huang J."/>
            <person name="Zhao X.W."/>
            <person name="Ke S."/>
            <person name="Chen Y.Y."/>
            <person name="Wu W.L."/>
            <person name="Hsu J.L."/>
            <person name="Lin Y.F."/>
            <person name="Huang M.D."/>
            <person name="Li C.Y."/>
            <person name="Huang L."/>
            <person name="Wang Z.W."/>
            <person name="Zhao X."/>
            <person name="Zhong W.Y."/>
            <person name="Peng D.H."/>
            <person name="Ahmad S."/>
            <person name="Lan S."/>
            <person name="Zhang J.S."/>
            <person name="Tsai W.C."/>
            <person name="Van de Peer Y."/>
            <person name="Liu Z.J."/>
        </authorList>
    </citation>
    <scope>NUCLEOTIDE SEQUENCE</scope>
    <source>
        <strain evidence="3">CP</strain>
    </source>
</reference>
<reference evidence="3" key="2">
    <citation type="submission" date="2023-06" db="EMBL/GenBank/DDBJ databases">
        <authorList>
            <person name="Ma L."/>
            <person name="Liu K.-W."/>
            <person name="Li Z."/>
            <person name="Hsiao Y.-Y."/>
            <person name="Qi Y."/>
            <person name="Fu T."/>
            <person name="Tang G."/>
            <person name="Zhang D."/>
            <person name="Sun W.-H."/>
            <person name="Liu D.-K."/>
            <person name="Li Y."/>
            <person name="Chen G.-Z."/>
            <person name="Liu X.-D."/>
            <person name="Liao X.-Y."/>
            <person name="Jiang Y.-T."/>
            <person name="Yu X."/>
            <person name="Hao Y."/>
            <person name="Huang J."/>
            <person name="Zhao X.-W."/>
            <person name="Ke S."/>
            <person name="Chen Y.-Y."/>
            <person name="Wu W.-L."/>
            <person name="Hsu J.-L."/>
            <person name="Lin Y.-F."/>
            <person name="Huang M.-D."/>
            <person name="Li C.-Y."/>
            <person name="Huang L."/>
            <person name="Wang Z.-W."/>
            <person name="Zhao X."/>
            <person name="Zhong W.-Y."/>
            <person name="Peng D.-H."/>
            <person name="Ahmad S."/>
            <person name="Lan S."/>
            <person name="Zhang J.-S."/>
            <person name="Tsai W.-C."/>
            <person name="Van De Peer Y."/>
            <person name="Liu Z.-J."/>
        </authorList>
    </citation>
    <scope>NUCLEOTIDE SEQUENCE</scope>
    <source>
        <strain evidence="3">CP</strain>
        <tissue evidence="3">Leaves</tissue>
    </source>
</reference>
<name>A0AAV9CUA0_ACOCL</name>
<sequence>MDRHNNPPLLINSLSLPNIQILNGIPAGDWIAHSLVKLTSLNRLTITEISLHHEDALASALPQLQCLNYLALIGQMNDVDMVGVGTSFIPTKLPFKNLNRLFLLTLFGRLERLPNVNKFPTQLMKLTLTLSWLDQDPMPVLGQLRSLESLKLLQGSYTGRQMVCPPSSFPKLKFFKLSRLPLGEWKLEYRAMISLKHLVIHSCSSLKMHPEGLKHTRDLQKLELEGMTTRFIKRVRENGGEDLHKIHRLTPISLIILNSSSY</sequence>
<comment type="caution">
    <text evidence="3">The sequence shown here is derived from an EMBL/GenBank/DDBJ whole genome shotgun (WGS) entry which is preliminary data.</text>
</comment>
<dbReference type="EMBL" id="JAUJYO010000017">
    <property type="protein sequence ID" value="KAK1292452.1"/>
    <property type="molecule type" value="Genomic_DNA"/>
</dbReference>
<evidence type="ECO:0000313" key="3">
    <source>
        <dbReference type="EMBL" id="KAK1292452.1"/>
    </source>
</evidence>
<dbReference type="AlphaFoldDB" id="A0AAV9CUA0"/>
<protein>
    <recommendedName>
        <fullName evidence="2">Disease resistance R13L4/SHOC-2-like LRR domain-containing protein</fullName>
    </recommendedName>
</protein>
<dbReference type="InterPro" id="IPR055414">
    <property type="entry name" value="LRR_R13L4/SHOC2-like"/>
</dbReference>
<dbReference type="SUPFAM" id="SSF52058">
    <property type="entry name" value="L domain-like"/>
    <property type="match status" value="1"/>
</dbReference>
<gene>
    <name evidence="3" type="ORF">QJS10_CPB17g00305</name>
</gene>
<dbReference type="Gene3D" id="3.80.10.10">
    <property type="entry name" value="Ribonuclease Inhibitor"/>
    <property type="match status" value="1"/>
</dbReference>
<evidence type="ECO:0000259" key="2">
    <source>
        <dbReference type="Pfam" id="PF23598"/>
    </source>
</evidence>
<keyword evidence="4" id="KW-1185">Reference proteome</keyword>
<organism evidence="3 4">
    <name type="scientific">Acorus calamus</name>
    <name type="common">Sweet flag</name>
    <dbReference type="NCBI Taxonomy" id="4465"/>
    <lineage>
        <taxon>Eukaryota</taxon>
        <taxon>Viridiplantae</taxon>
        <taxon>Streptophyta</taxon>
        <taxon>Embryophyta</taxon>
        <taxon>Tracheophyta</taxon>
        <taxon>Spermatophyta</taxon>
        <taxon>Magnoliopsida</taxon>
        <taxon>Liliopsida</taxon>
        <taxon>Acoraceae</taxon>
        <taxon>Acorus</taxon>
    </lineage>
</organism>
<evidence type="ECO:0000256" key="1">
    <source>
        <dbReference type="ARBA" id="ARBA00022737"/>
    </source>
</evidence>